<reference evidence="2 3" key="1">
    <citation type="submission" date="2018-06" db="EMBL/GenBank/DDBJ databases">
        <title>Sphaerisporangium craniellae sp. nov., isolated from a marine sponge in the South China Sea.</title>
        <authorList>
            <person name="Li L."/>
        </authorList>
    </citation>
    <scope>NUCLEOTIDE SEQUENCE [LARGE SCALE GENOMIC DNA]</scope>
    <source>
        <strain evidence="2 3">CCTCC AA 208026</strain>
    </source>
</reference>
<accession>A0A367ELZ3</accession>
<gene>
    <name evidence="2" type="ORF">DQ384_38370</name>
</gene>
<keyword evidence="3" id="KW-1185">Reference proteome</keyword>
<feature type="compositionally biased region" description="Polar residues" evidence="1">
    <location>
        <begin position="60"/>
        <end position="74"/>
    </location>
</feature>
<comment type="caution">
    <text evidence="2">The sequence shown here is derived from an EMBL/GenBank/DDBJ whole genome shotgun (WGS) entry which is preliminary data.</text>
</comment>
<dbReference type="Proteomes" id="UP000253094">
    <property type="component" value="Unassembled WGS sequence"/>
</dbReference>
<dbReference type="AlphaFoldDB" id="A0A367ELZ3"/>
<sequence>MTLPRINELRSAYPDWLVWQICDRWWAKHRSSTRSVRADDLDTLAKLIQAQTLPGAPKQGLTQASARSTGTSCPPSRDAWGSLSEPT</sequence>
<feature type="region of interest" description="Disordered" evidence="1">
    <location>
        <begin position="55"/>
        <end position="87"/>
    </location>
</feature>
<evidence type="ECO:0000256" key="1">
    <source>
        <dbReference type="SAM" id="MobiDB-lite"/>
    </source>
</evidence>
<evidence type="ECO:0000313" key="3">
    <source>
        <dbReference type="Proteomes" id="UP000253094"/>
    </source>
</evidence>
<name>A0A367ELZ3_9ACTN</name>
<protein>
    <submittedName>
        <fullName evidence="2">Uncharacterized protein</fullName>
    </submittedName>
</protein>
<organism evidence="2 3">
    <name type="scientific">Sphaerisporangium album</name>
    <dbReference type="NCBI Taxonomy" id="509200"/>
    <lineage>
        <taxon>Bacteria</taxon>
        <taxon>Bacillati</taxon>
        <taxon>Actinomycetota</taxon>
        <taxon>Actinomycetes</taxon>
        <taxon>Streptosporangiales</taxon>
        <taxon>Streptosporangiaceae</taxon>
        <taxon>Sphaerisporangium</taxon>
    </lineage>
</organism>
<dbReference type="EMBL" id="QOIL01000034">
    <property type="protein sequence ID" value="RCG19146.1"/>
    <property type="molecule type" value="Genomic_DNA"/>
</dbReference>
<proteinExistence type="predicted"/>
<evidence type="ECO:0000313" key="2">
    <source>
        <dbReference type="EMBL" id="RCG19146.1"/>
    </source>
</evidence>